<feature type="region of interest" description="Disordered" evidence="10">
    <location>
        <begin position="1"/>
        <end position="28"/>
    </location>
</feature>
<evidence type="ECO:0000256" key="3">
    <source>
        <dbReference type="ARBA" id="ARBA00022833"/>
    </source>
</evidence>
<comment type="function">
    <text evidence="9">Transcription factor that binds specifically to a 5'-AA[AG]G-3' consensus core sequence.</text>
</comment>
<organism evidence="12 13">
    <name type="scientific">Cuscuta epithymum</name>
    <dbReference type="NCBI Taxonomy" id="186058"/>
    <lineage>
        <taxon>Eukaryota</taxon>
        <taxon>Viridiplantae</taxon>
        <taxon>Streptophyta</taxon>
        <taxon>Embryophyta</taxon>
        <taxon>Tracheophyta</taxon>
        <taxon>Spermatophyta</taxon>
        <taxon>Magnoliopsida</taxon>
        <taxon>eudicotyledons</taxon>
        <taxon>Gunneridae</taxon>
        <taxon>Pentapetalae</taxon>
        <taxon>asterids</taxon>
        <taxon>lamiids</taxon>
        <taxon>Solanales</taxon>
        <taxon>Convolvulaceae</taxon>
        <taxon>Cuscuteae</taxon>
        <taxon>Cuscuta</taxon>
        <taxon>Cuscuta subgen. Cuscuta</taxon>
    </lineage>
</organism>
<reference evidence="12" key="1">
    <citation type="submission" date="2022-07" db="EMBL/GenBank/DDBJ databases">
        <authorList>
            <person name="Macas J."/>
            <person name="Novak P."/>
            <person name="Neumann P."/>
        </authorList>
    </citation>
    <scope>NUCLEOTIDE SEQUENCE</scope>
</reference>
<keyword evidence="2 8" id="KW-0863">Zinc-finger</keyword>
<dbReference type="InterPro" id="IPR045174">
    <property type="entry name" value="Dof"/>
</dbReference>
<accession>A0AAV0F411</accession>
<keyword evidence="1 9" id="KW-0479">Metal-binding</keyword>
<feature type="compositionally biased region" description="Basic and acidic residues" evidence="10">
    <location>
        <begin position="1"/>
        <end position="13"/>
    </location>
</feature>
<sequence>MEMANSKEDQQERKRMRQNGGGGEKSPNCPRCESANTKFCYYNNYSLAQPRFFCKSCRRYWTKGGTLRNVPVGGSCRKNKKPHSSRGPRFQTGQDDPIIINPSPPSLLQPPLPPFDIMPPINATDLLGSYGFQLGSGFLQTPTNGQFFNFVNVENGSRNPYEGADNGGSYPNPRDDQEDQRANLGFPWHLLGGDNNEGGTTVGNSNTTSDDEGFGPNFSWQGMINTPLT</sequence>
<dbReference type="AlphaFoldDB" id="A0AAV0F411"/>
<feature type="region of interest" description="Disordered" evidence="10">
    <location>
        <begin position="192"/>
        <end position="229"/>
    </location>
</feature>
<dbReference type="PROSITE" id="PS01361">
    <property type="entry name" value="ZF_DOF_1"/>
    <property type="match status" value="1"/>
</dbReference>
<comment type="subcellular location">
    <subcellularLocation>
        <location evidence="8 9">Nucleus</location>
    </subcellularLocation>
</comment>
<feature type="compositionally biased region" description="Low complexity" evidence="10">
    <location>
        <begin position="197"/>
        <end position="208"/>
    </location>
</feature>
<evidence type="ECO:0000259" key="11">
    <source>
        <dbReference type="PROSITE" id="PS50884"/>
    </source>
</evidence>
<evidence type="ECO:0000256" key="5">
    <source>
        <dbReference type="ARBA" id="ARBA00023125"/>
    </source>
</evidence>
<keyword evidence="5 8" id="KW-0238">DNA-binding</keyword>
<feature type="domain" description="Dof-type" evidence="11">
    <location>
        <begin position="27"/>
        <end position="81"/>
    </location>
</feature>
<evidence type="ECO:0000313" key="13">
    <source>
        <dbReference type="Proteomes" id="UP001152523"/>
    </source>
</evidence>
<proteinExistence type="predicted"/>
<dbReference type="GO" id="GO:0008270">
    <property type="term" value="F:zinc ion binding"/>
    <property type="evidence" value="ECO:0007669"/>
    <property type="project" value="UniProtKB-KW"/>
</dbReference>
<dbReference type="InterPro" id="IPR003851">
    <property type="entry name" value="Znf_Dof"/>
</dbReference>
<feature type="compositionally biased region" description="Basic residues" evidence="10">
    <location>
        <begin position="77"/>
        <end position="86"/>
    </location>
</feature>
<evidence type="ECO:0000256" key="8">
    <source>
        <dbReference type="PROSITE-ProRule" id="PRU00071"/>
    </source>
</evidence>
<keyword evidence="7 8" id="KW-0539">Nucleus</keyword>
<keyword evidence="4 9" id="KW-0805">Transcription regulation</keyword>
<name>A0AAV0F411_9ASTE</name>
<evidence type="ECO:0000256" key="6">
    <source>
        <dbReference type="ARBA" id="ARBA00023163"/>
    </source>
</evidence>
<evidence type="ECO:0000256" key="1">
    <source>
        <dbReference type="ARBA" id="ARBA00022723"/>
    </source>
</evidence>
<keyword evidence="3 9" id="KW-0862">Zinc</keyword>
<dbReference type="PANTHER" id="PTHR31992">
    <property type="entry name" value="DOF ZINC FINGER PROTEIN DOF1.4-RELATED"/>
    <property type="match status" value="1"/>
</dbReference>
<dbReference type="GO" id="GO:0005634">
    <property type="term" value="C:nucleus"/>
    <property type="evidence" value="ECO:0007669"/>
    <property type="project" value="UniProtKB-SubCell"/>
</dbReference>
<comment type="caution">
    <text evidence="12">The sequence shown here is derived from an EMBL/GenBank/DDBJ whole genome shotgun (WGS) entry which is preliminary data.</text>
</comment>
<evidence type="ECO:0000256" key="2">
    <source>
        <dbReference type="ARBA" id="ARBA00022771"/>
    </source>
</evidence>
<feature type="region of interest" description="Disordered" evidence="10">
    <location>
        <begin position="72"/>
        <end position="96"/>
    </location>
</feature>
<dbReference type="GO" id="GO:0003677">
    <property type="term" value="F:DNA binding"/>
    <property type="evidence" value="ECO:0007669"/>
    <property type="project" value="UniProtKB-UniRule"/>
</dbReference>
<evidence type="ECO:0000256" key="9">
    <source>
        <dbReference type="RuleBase" id="RU369094"/>
    </source>
</evidence>
<dbReference type="EMBL" id="CAMAPF010000959">
    <property type="protein sequence ID" value="CAH9130281.1"/>
    <property type="molecule type" value="Genomic_DNA"/>
</dbReference>
<evidence type="ECO:0000256" key="10">
    <source>
        <dbReference type="SAM" id="MobiDB-lite"/>
    </source>
</evidence>
<evidence type="ECO:0000256" key="4">
    <source>
        <dbReference type="ARBA" id="ARBA00023015"/>
    </source>
</evidence>
<keyword evidence="6 9" id="KW-0804">Transcription</keyword>
<feature type="compositionally biased region" description="Polar residues" evidence="10">
    <location>
        <begin position="218"/>
        <end position="229"/>
    </location>
</feature>
<dbReference type="GO" id="GO:0003700">
    <property type="term" value="F:DNA-binding transcription factor activity"/>
    <property type="evidence" value="ECO:0007669"/>
    <property type="project" value="UniProtKB-UniRule"/>
</dbReference>
<gene>
    <name evidence="12" type="ORF">CEPIT_LOCUS30510</name>
</gene>
<evidence type="ECO:0000256" key="7">
    <source>
        <dbReference type="ARBA" id="ARBA00023242"/>
    </source>
</evidence>
<dbReference type="Pfam" id="PF02701">
    <property type="entry name" value="Zn_ribbon_Dof"/>
    <property type="match status" value="1"/>
</dbReference>
<dbReference type="PANTHER" id="PTHR31992:SF141">
    <property type="entry name" value="DOF ZINC FINGER PROTEIN DOF1.4"/>
    <property type="match status" value="1"/>
</dbReference>
<keyword evidence="13" id="KW-1185">Reference proteome</keyword>
<protein>
    <recommendedName>
        <fullName evidence="9">Dof zinc finger protein</fullName>
    </recommendedName>
</protein>
<feature type="region of interest" description="Disordered" evidence="10">
    <location>
        <begin position="158"/>
        <end position="180"/>
    </location>
</feature>
<dbReference type="Proteomes" id="UP001152523">
    <property type="component" value="Unassembled WGS sequence"/>
</dbReference>
<dbReference type="PROSITE" id="PS50884">
    <property type="entry name" value="ZF_DOF_2"/>
    <property type="match status" value="1"/>
</dbReference>
<evidence type="ECO:0000313" key="12">
    <source>
        <dbReference type="EMBL" id="CAH9130281.1"/>
    </source>
</evidence>